<evidence type="ECO:0000313" key="7">
    <source>
        <dbReference type="Proteomes" id="UP000271097"/>
    </source>
</evidence>
<evidence type="ECO:0000256" key="2">
    <source>
        <dbReference type="ARBA" id="ARBA00022989"/>
    </source>
</evidence>
<dbReference type="EMBL" id="RBRS01000261">
    <property type="protein sequence ID" value="RMR15599.1"/>
    <property type="molecule type" value="Genomic_DNA"/>
</dbReference>
<sequence>MFGVCFILARLLFIGAINRLGGYNAAIVCMAVEICGLLMLWLSPSSGIALAGAGLTGVGLSLVYPALGVEAIKSVPTPSRGAGLSAYAVFFDLALAIAGPVMGAIALGQGYDWIFFYAALLSACALALTIWLSRRTANQTYPA</sequence>
<evidence type="ECO:0000256" key="1">
    <source>
        <dbReference type="ARBA" id="ARBA00022692"/>
    </source>
</evidence>
<evidence type="ECO:0000313" key="6">
    <source>
        <dbReference type="EMBL" id="RMR15599.1"/>
    </source>
</evidence>
<feature type="transmembrane region" description="Helical" evidence="4">
    <location>
        <begin position="48"/>
        <end position="72"/>
    </location>
</feature>
<feature type="transmembrane region" description="Helical" evidence="4">
    <location>
        <begin position="20"/>
        <end position="42"/>
    </location>
</feature>
<keyword evidence="3 4" id="KW-0472">Membrane</keyword>
<dbReference type="Gene3D" id="1.20.1250.20">
    <property type="entry name" value="MFS general substrate transporter like domains"/>
    <property type="match status" value="1"/>
</dbReference>
<dbReference type="SUPFAM" id="SSF103473">
    <property type="entry name" value="MFS general substrate transporter"/>
    <property type="match status" value="1"/>
</dbReference>
<comment type="caution">
    <text evidence="6">The sequence shown here is derived from an EMBL/GenBank/DDBJ whole genome shotgun (WGS) entry which is preliminary data.</text>
</comment>
<protein>
    <submittedName>
        <fullName evidence="6">Major facilitator superfamily transporter</fullName>
    </submittedName>
</protein>
<dbReference type="Pfam" id="PF07690">
    <property type="entry name" value="MFS_1"/>
    <property type="match status" value="1"/>
</dbReference>
<dbReference type="PANTHER" id="PTHR23531:SF1">
    <property type="entry name" value="QUINOLENE RESISTANCE PROTEIN NORA"/>
    <property type="match status" value="1"/>
</dbReference>
<organism evidence="6 7">
    <name type="scientific">Pseudomonas amygdali pv. ulmi</name>
    <dbReference type="NCBI Taxonomy" id="251720"/>
    <lineage>
        <taxon>Bacteria</taxon>
        <taxon>Pseudomonadati</taxon>
        <taxon>Pseudomonadota</taxon>
        <taxon>Gammaproteobacteria</taxon>
        <taxon>Pseudomonadales</taxon>
        <taxon>Pseudomonadaceae</taxon>
        <taxon>Pseudomonas</taxon>
        <taxon>Pseudomonas amygdali</taxon>
    </lineage>
</organism>
<dbReference type="PANTHER" id="PTHR23531">
    <property type="entry name" value="QUINOLENE RESISTANCE PROTEIN NORA"/>
    <property type="match status" value="1"/>
</dbReference>
<reference evidence="6 7" key="1">
    <citation type="submission" date="2018-08" db="EMBL/GenBank/DDBJ databases">
        <title>Recombination of ecologically and evolutionarily significant loci maintains genetic cohesion in the Pseudomonas syringae species complex.</title>
        <authorList>
            <person name="Dillon M."/>
            <person name="Thakur S."/>
            <person name="Almeida R.N.D."/>
            <person name="Weir B.S."/>
            <person name="Guttman D.S."/>
        </authorList>
    </citation>
    <scope>NUCLEOTIDE SEQUENCE [LARGE SCALE GENOMIC DNA]</scope>
    <source>
        <strain evidence="6 7">ICMP 5931</strain>
    </source>
</reference>
<evidence type="ECO:0000256" key="4">
    <source>
        <dbReference type="SAM" id="Phobius"/>
    </source>
</evidence>
<name>A0A3M4SKY2_PSEA0</name>
<dbReference type="InterPro" id="IPR036259">
    <property type="entry name" value="MFS_trans_sf"/>
</dbReference>
<feature type="transmembrane region" description="Helical" evidence="4">
    <location>
        <begin position="113"/>
        <end position="132"/>
    </location>
</feature>
<evidence type="ECO:0000256" key="3">
    <source>
        <dbReference type="ARBA" id="ARBA00023136"/>
    </source>
</evidence>
<dbReference type="PROSITE" id="PS50850">
    <property type="entry name" value="MFS"/>
    <property type="match status" value="1"/>
</dbReference>
<feature type="domain" description="Major facilitator superfamily (MFS) profile" evidence="5">
    <location>
        <begin position="1"/>
        <end position="143"/>
    </location>
</feature>
<feature type="transmembrane region" description="Helical" evidence="4">
    <location>
        <begin position="84"/>
        <end position="107"/>
    </location>
</feature>
<proteinExistence type="predicted"/>
<accession>A0A3M4SKY2</accession>
<dbReference type="InterPro" id="IPR011701">
    <property type="entry name" value="MFS"/>
</dbReference>
<evidence type="ECO:0000259" key="5">
    <source>
        <dbReference type="PROSITE" id="PS50850"/>
    </source>
</evidence>
<dbReference type="InterPro" id="IPR052714">
    <property type="entry name" value="MFS_Exporter"/>
</dbReference>
<gene>
    <name evidence="6" type="ORF">ALP90_04198</name>
</gene>
<dbReference type="InterPro" id="IPR020846">
    <property type="entry name" value="MFS_dom"/>
</dbReference>
<dbReference type="GO" id="GO:0022857">
    <property type="term" value="F:transmembrane transporter activity"/>
    <property type="evidence" value="ECO:0007669"/>
    <property type="project" value="InterPro"/>
</dbReference>
<keyword evidence="2 4" id="KW-1133">Transmembrane helix</keyword>
<dbReference type="AlphaFoldDB" id="A0A3M4SKY2"/>
<dbReference type="Proteomes" id="UP000271097">
    <property type="component" value="Unassembled WGS sequence"/>
</dbReference>
<keyword evidence="1 4" id="KW-0812">Transmembrane</keyword>